<dbReference type="EMBL" id="BMAT01002858">
    <property type="protein sequence ID" value="GFS15630.1"/>
    <property type="molecule type" value="Genomic_DNA"/>
</dbReference>
<keyword evidence="1" id="KW-0695">RNA-directed DNA polymerase</keyword>
<evidence type="ECO:0000313" key="1">
    <source>
        <dbReference type="EMBL" id="GFS15630.1"/>
    </source>
</evidence>
<keyword evidence="1" id="KW-0548">Nucleotidyltransferase</keyword>
<keyword evidence="1" id="KW-0808">Transferase</keyword>
<evidence type="ECO:0000313" key="2">
    <source>
        <dbReference type="Proteomes" id="UP000762676"/>
    </source>
</evidence>
<dbReference type="AlphaFoldDB" id="A0AAV4IZQ4"/>
<protein>
    <submittedName>
        <fullName evidence="1">RNA-directed DNA polymerase from mobile element jockey-like</fullName>
    </submittedName>
</protein>
<keyword evidence="2" id="KW-1185">Reference proteome</keyword>
<dbReference type="Proteomes" id="UP000762676">
    <property type="component" value="Unassembled WGS sequence"/>
</dbReference>
<sequence length="110" mass="12151">MAGNDVIQWAEKSNATLLYNPKGKGTLKSACWRKEFTPGLALFTQNNKGSFQATREVHTDFPRSQHRPTVITTSIIIPRILIQEYPNPAGISGKLTGRLTKSTLIKPTKG</sequence>
<dbReference type="GO" id="GO:0003964">
    <property type="term" value="F:RNA-directed DNA polymerase activity"/>
    <property type="evidence" value="ECO:0007669"/>
    <property type="project" value="UniProtKB-KW"/>
</dbReference>
<accession>A0AAV4IZQ4</accession>
<reference evidence="1 2" key="1">
    <citation type="journal article" date="2021" name="Elife">
        <title>Chloroplast acquisition without the gene transfer in kleptoplastic sea slugs, Plakobranchus ocellatus.</title>
        <authorList>
            <person name="Maeda T."/>
            <person name="Takahashi S."/>
            <person name="Yoshida T."/>
            <person name="Shimamura S."/>
            <person name="Takaki Y."/>
            <person name="Nagai Y."/>
            <person name="Toyoda A."/>
            <person name="Suzuki Y."/>
            <person name="Arimoto A."/>
            <person name="Ishii H."/>
            <person name="Satoh N."/>
            <person name="Nishiyama T."/>
            <person name="Hasebe M."/>
            <person name="Maruyama T."/>
            <person name="Minagawa J."/>
            <person name="Obokata J."/>
            <person name="Shigenobu S."/>
        </authorList>
    </citation>
    <scope>NUCLEOTIDE SEQUENCE [LARGE SCALE GENOMIC DNA]</scope>
</reference>
<comment type="caution">
    <text evidence="1">The sequence shown here is derived from an EMBL/GenBank/DDBJ whole genome shotgun (WGS) entry which is preliminary data.</text>
</comment>
<proteinExistence type="predicted"/>
<name>A0AAV4IZQ4_9GAST</name>
<organism evidence="1 2">
    <name type="scientific">Elysia marginata</name>
    <dbReference type="NCBI Taxonomy" id="1093978"/>
    <lineage>
        <taxon>Eukaryota</taxon>
        <taxon>Metazoa</taxon>
        <taxon>Spiralia</taxon>
        <taxon>Lophotrochozoa</taxon>
        <taxon>Mollusca</taxon>
        <taxon>Gastropoda</taxon>
        <taxon>Heterobranchia</taxon>
        <taxon>Euthyneura</taxon>
        <taxon>Panpulmonata</taxon>
        <taxon>Sacoglossa</taxon>
        <taxon>Placobranchoidea</taxon>
        <taxon>Plakobranchidae</taxon>
        <taxon>Elysia</taxon>
    </lineage>
</organism>
<gene>
    <name evidence="1" type="ORF">ElyMa_001453800</name>
</gene>